<dbReference type="VEuPathDB" id="FungiDB:I7I51_05992"/>
<protein>
    <submittedName>
        <fullName evidence="1">Uncharacterized protein</fullName>
    </submittedName>
</protein>
<dbReference type="AlphaFoldDB" id="A0A8A1MJ46"/>
<dbReference type="Proteomes" id="UP000663671">
    <property type="component" value="Chromosome 3"/>
</dbReference>
<accession>A0A8A1MJ46</accession>
<evidence type="ECO:0000313" key="1">
    <source>
        <dbReference type="EMBL" id="QSS65150.1"/>
    </source>
</evidence>
<evidence type="ECO:0000313" key="2">
    <source>
        <dbReference type="Proteomes" id="UP000663671"/>
    </source>
</evidence>
<name>A0A8A1MJ46_AJECA</name>
<sequence>MKWTRPVGGSIGARGGGKLVENLGIAFDGLVLLIFIREAKPRRGVQVDGGERGHRMWLKAAEFNRALG</sequence>
<gene>
    <name evidence="1" type="ORF">I7I51_05992</name>
</gene>
<reference evidence="1" key="1">
    <citation type="submission" date="2021-01" db="EMBL/GenBank/DDBJ databases">
        <title>Chromosome-level genome assembly of a human fungal pathogen reveals clustering of transcriptionally co-regulated genes.</title>
        <authorList>
            <person name="Voorhies M."/>
            <person name="Cohen S."/>
            <person name="Shea T.P."/>
            <person name="Petrus S."/>
            <person name="Munoz J.F."/>
            <person name="Poplawski S."/>
            <person name="Goldman W.E."/>
            <person name="Michael T."/>
            <person name="Cuomo C.A."/>
            <person name="Sil A."/>
            <person name="Beyhan S."/>
        </authorList>
    </citation>
    <scope>NUCLEOTIDE SEQUENCE</scope>
    <source>
        <strain evidence="1">WU24</strain>
    </source>
</reference>
<dbReference type="EMBL" id="CP069115">
    <property type="protein sequence ID" value="QSS65150.1"/>
    <property type="molecule type" value="Genomic_DNA"/>
</dbReference>
<organism evidence="1 2">
    <name type="scientific">Ajellomyces capsulatus</name>
    <name type="common">Darling's disease fungus</name>
    <name type="synonym">Histoplasma capsulatum</name>
    <dbReference type="NCBI Taxonomy" id="5037"/>
    <lineage>
        <taxon>Eukaryota</taxon>
        <taxon>Fungi</taxon>
        <taxon>Dikarya</taxon>
        <taxon>Ascomycota</taxon>
        <taxon>Pezizomycotina</taxon>
        <taxon>Eurotiomycetes</taxon>
        <taxon>Eurotiomycetidae</taxon>
        <taxon>Onygenales</taxon>
        <taxon>Ajellomycetaceae</taxon>
        <taxon>Histoplasma</taxon>
    </lineage>
</organism>
<proteinExistence type="predicted"/>